<dbReference type="Proteomes" id="UP000536711">
    <property type="component" value="Unassembled WGS sequence"/>
</dbReference>
<evidence type="ECO:0000313" key="6">
    <source>
        <dbReference type="Proteomes" id="UP000536711"/>
    </source>
</evidence>
<evidence type="ECO:0000256" key="4">
    <source>
        <dbReference type="SAM" id="MobiDB-lite"/>
    </source>
</evidence>
<dbReference type="SMART" id="SM00248">
    <property type="entry name" value="ANK"/>
    <property type="match status" value="6"/>
</dbReference>
<sequence length="959" mass="107213">MGSLELATVGTLSEFDIVLSISQEAINRQFKKLYNTPIDQKEPLPPPPGLEELGIAPPVKSKYLINHDLEIHVMEGGELDNDSGIVGHIQSPTIDLHSSSKPNTARVSLTFERVEGAERPDSVFNYWFGKGKKAEIKSFIINGWTMTWEVKLGQANIKNMLEDLIKPAKSNNRPEVLHPNLIAELDKVSSKHFTVASIFCICESTRLADTFELRNEKGELVAEEHQVEFMLKVSRYFSALQKATKPGCSTPDHPFVLGYGLSQEPQHLNDIIGTVPINTPKYFIPRDYLVTNTPGEENSKYTAGTFNFCILTHREDDGEPKRDLARTDPKKNGNAGKLQKTFFEVTKTEEQDGIMGFCRDLIFDKFLCDVLAKPFHIGIEEIFKKAMEKGSSQVTRSSPASSSINTSPKPPTWSRTESLRLEGKIDRLILDDKQSVEGSSTINVSWESDLQTNQNIEQKDARRRARFVIESLVEEHYDVSVTIQEVFRKYPVVNGLFWWYGAGGKISIEKDLANSVLPEKGQDGKLKLTYKKRENGQYGAFFTTTKDVSKITELYNKIKENPIISAYREFLRSIGFPEAFQDVLFETCKTIETQWAESIGNALVTEFESKWENGIKALDNNILMPAGDVFTFSDLGADPKLADEKGYTALHFAVQAGHDPALAVTPLLQRGADPNITAADGWTPLLWAVHQMNKSGDHREAILQTLLDNSLTDVNHKSTISSGDITPLILDIQTRSERAVQLLTDHGADITLPVEKEVEILWHLLTDASAKEKMAGDISLAHIAALHGHSNSLRLLLGYGADANLAARYSHPECISLLLARGANINAKANDRSTPPHEASSIADEDCVRLLLDAGADILVRCERGRWQSPIDIMPEKLRLEQDENVQEGYLRILTLIIETLAERDPRVVEVSQDRQGGWSTEALKQFWQSGEEERPRGPTVAGLKERYQLRFITEAGQH</sequence>
<keyword evidence="1" id="KW-0677">Repeat</keyword>
<evidence type="ECO:0000256" key="1">
    <source>
        <dbReference type="ARBA" id="ARBA00022737"/>
    </source>
</evidence>
<dbReference type="OrthoDB" id="20872at2759"/>
<proteinExistence type="predicted"/>
<evidence type="ECO:0000256" key="3">
    <source>
        <dbReference type="PROSITE-ProRule" id="PRU00023"/>
    </source>
</evidence>
<keyword evidence="6" id="KW-1185">Reference proteome</keyword>
<dbReference type="AlphaFoldDB" id="A0A8H4JKA8"/>
<dbReference type="InterPro" id="IPR036770">
    <property type="entry name" value="Ankyrin_rpt-contain_sf"/>
</dbReference>
<name>A0A8H4JKA8_9HYPO</name>
<dbReference type="InterPro" id="IPR002110">
    <property type="entry name" value="Ankyrin_rpt"/>
</dbReference>
<dbReference type="PRINTS" id="PR01415">
    <property type="entry name" value="ANKYRIN"/>
</dbReference>
<comment type="caution">
    <text evidence="5">The sequence shown here is derived from an EMBL/GenBank/DDBJ whole genome shotgun (WGS) entry which is preliminary data.</text>
</comment>
<feature type="repeat" description="ANK" evidence="3">
    <location>
        <begin position="776"/>
        <end position="808"/>
    </location>
</feature>
<feature type="repeat" description="ANK" evidence="3">
    <location>
        <begin position="645"/>
        <end position="679"/>
    </location>
</feature>
<dbReference type="Pfam" id="PF12796">
    <property type="entry name" value="Ank_2"/>
    <property type="match status" value="2"/>
</dbReference>
<feature type="repeat" description="ANK" evidence="3">
    <location>
        <begin position="831"/>
        <end position="863"/>
    </location>
</feature>
<protein>
    <submittedName>
        <fullName evidence="5">Ankyrin repeat-containing</fullName>
    </submittedName>
</protein>
<dbReference type="Gene3D" id="1.25.40.20">
    <property type="entry name" value="Ankyrin repeat-containing domain"/>
    <property type="match status" value="2"/>
</dbReference>
<accession>A0A8H4JKA8</accession>
<keyword evidence="2 3" id="KW-0040">ANK repeat</keyword>
<dbReference type="SUPFAM" id="SSF48403">
    <property type="entry name" value="Ankyrin repeat"/>
    <property type="match status" value="1"/>
</dbReference>
<evidence type="ECO:0000313" key="5">
    <source>
        <dbReference type="EMBL" id="KAF4428350.1"/>
    </source>
</evidence>
<organism evidence="5 6">
    <name type="scientific">Fusarium acutatum</name>
    <dbReference type="NCBI Taxonomy" id="78861"/>
    <lineage>
        <taxon>Eukaryota</taxon>
        <taxon>Fungi</taxon>
        <taxon>Dikarya</taxon>
        <taxon>Ascomycota</taxon>
        <taxon>Pezizomycotina</taxon>
        <taxon>Sordariomycetes</taxon>
        <taxon>Hypocreomycetidae</taxon>
        <taxon>Hypocreales</taxon>
        <taxon>Nectriaceae</taxon>
        <taxon>Fusarium</taxon>
        <taxon>Fusarium fujikuroi species complex</taxon>
    </lineage>
</organism>
<evidence type="ECO:0000256" key="2">
    <source>
        <dbReference type="ARBA" id="ARBA00023043"/>
    </source>
</evidence>
<feature type="region of interest" description="Disordered" evidence="4">
    <location>
        <begin position="392"/>
        <end position="416"/>
    </location>
</feature>
<dbReference type="EMBL" id="JAADJF010000268">
    <property type="protein sequence ID" value="KAF4428350.1"/>
    <property type="molecule type" value="Genomic_DNA"/>
</dbReference>
<feature type="compositionally biased region" description="Low complexity" evidence="4">
    <location>
        <begin position="397"/>
        <end position="407"/>
    </location>
</feature>
<reference evidence="5 6" key="1">
    <citation type="submission" date="2020-01" db="EMBL/GenBank/DDBJ databases">
        <title>Identification and distribution of gene clusters putatively required for synthesis of sphingolipid metabolism inhibitors in phylogenetically diverse species of the filamentous fungus Fusarium.</title>
        <authorList>
            <person name="Kim H.-S."/>
            <person name="Busman M."/>
            <person name="Brown D.W."/>
            <person name="Divon H."/>
            <person name="Uhlig S."/>
            <person name="Proctor R.H."/>
        </authorList>
    </citation>
    <scope>NUCLEOTIDE SEQUENCE [LARGE SCALE GENOMIC DNA]</scope>
    <source>
        <strain evidence="5 6">NRRL 13308</strain>
    </source>
</reference>
<dbReference type="PROSITE" id="PS50297">
    <property type="entry name" value="ANK_REP_REGION"/>
    <property type="match status" value="2"/>
</dbReference>
<dbReference type="PANTHER" id="PTHR24198:SF165">
    <property type="entry name" value="ANKYRIN REPEAT-CONTAINING PROTEIN-RELATED"/>
    <property type="match status" value="1"/>
</dbReference>
<gene>
    <name evidence="5" type="ORF">FACUT_9381</name>
</gene>
<dbReference type="PROSITE" id="PS50088">
    <property type="entry name" value="ANK_REPEAT"/>
    <property type="match status" value="3"/>
</dbReference>
<dbReference type="PANTHER" id="PTHR24198">
    <property type="entry name" value="ANKYRIN REPEAT AND PROTEIN KINASE DOMAIN-CONTAINING PROTEIN"/>
    <property type="match status" value="1"/>
</dbReference>